<dbReference type="EMBL" id="JBHUOP010000002">
    <property type="protein sequence ID" value="MFD2840169.1"/>
    <property type="molecule type" value="Genomic_DNA"/>
</dbReference>
<dbReference type="Pfam" id="PF07498">
    <property type="entry name" value="Rho_N"/>
    <property type="match status" value="1"/>
</dbReference>
<dbReference type="Pfam" id="PF23855">
    <property type="entry name" value="DUF7218"/>
    <property type="match status" value="1"/>
</dbReference>
<gene>
    <name evidence="2" type="ORF">ACFSYH_06260</name>
</gene>
<organism evidence="2 3">
    <name type="scientific">Populibacterium corticicola</name>
    <dbReference type="NCBI Taxonomy" id="1812826"/>
    <lineage>
        <taxon>Bacteria</taxon>
        <taxon>Bacillati</taxon>
        <taxon>Actinomycetota</taxon>
        <taxon>Actinomycetes</taxon>
        <taxon>Micrococcales</taxon>
        <taxon>Jonesiaceae</taxon>
        <taxon>Populibacterium</taxon>
    </lineage>
</organism>
<feature type="domain" description="Rho termination factor-like N-terminal" evidence="1">
    <location>
        <begin position="58"/>
        <end position="85"/>
    </location>
</feature>
<dbReference type="Gene3D" id="1.10.720.10">
    <property type="match status" value="1"/>
</dbReference>
<proteinExistence type="predicted"/>
<accession>A0ABW5XEL9</accession>
<dbReference type="InterPro" id="IPR011112">
    <property type="entry name" value="Rho-like_N"/>
</dbReference>
<protein>
    <submittedName>
        <fullName evidence="2">Rho termination factor N-terminal domain-containing protein</fullName>
    </submittedName>
</protein>
<dbReference type="InterPro" id="IPR036269">
    <property type="entry name" value="Rho_N_sf"/>
</dbReference>
<evidence type="ECO:0000313" key="2">
    <source>
        <dbReference type="EMBL" id="MFD2840169.1"/>
    </source>
</evidence>
<comment type="caution">
    <text evidence="2">The sequence shown here is derived from an EMBL/GenBank/DDBJ whole genome shotgun (WGS) entry which is preliminary data.</text>
</comment>
<dbReference type="Proteomes" id="UP001597391">
    <property type="component" value="Unassembled WGS sequence"/>
</dbReference>
<reference evidence="3" key="1">
    <citation type="journal article" date="2019" name="Int. J. Syst. Evol. Microbiol.">
        <title>The Global Catalogue of Microorganisms (GCM) 10K type strain sequencing project: providing services to taxonomists for standard genome sequencing and annotation.</title>
        <authorList>
            <consortium name="The Broad Institute Genomics Platform"/>
            <consortium name="The Broad Institute Genome Sequencing Center for Infectious Disease"/>
            <person name="Wu L."/>
            <person name="Ma J."/>
        </authorList>
    </citation>
    <scope>NUCLEOTIDE SEQUENCE [LARGE SCALE GENOMIC DNA]</scope>
    <source>
        <strain evidence="3">KCTC 33576</strain>
    </source>
</reference>
<dbReference type="RefSeq" id="WP_377465870.1">
    <property type="nucleotide sequence ID" value="NZ_JBHUOP010000002.1"/>
</dbReference>
<sequence length="91" mass="9915">MPENSSNRSNSIKNPEVYDALREDGASEEKAARISNAIARDGAQAVGSRGGHAGSYEDWTVPQLQQRAKDLGLEGYSGLNKKDLITLLRNR</sequence>
<keyword evidence="3" id="KW-1185">Reference proteome</keyword>
<evidence type="ECO:0000259" key="1">
    <source>
        <dbReference type="Pfam" id="PF07498"/>
    </source>
</evidence>
<name>A0ABW5XEL9_9MICO</name>
<dbReference type="SUPFAM" id="SSF68912">
    <property type="entry name" value="Rho N-terminal domain-like"/>
    <property type="match status" value="1"/>
</dbReference>
<dbReference type="InterPro" id="IPR055642">
    <property type="entry name" value="DUF7218"/>
</dbReference>
<evidence type="ECO:0000313" key="3">
    <source>
        <dbReference type="Proteomes" id="UP001597391"/>
    </source>
</evidence>